<organism evidence="2 3">
    <name type="scientific">Sinomicrobium weinanense</name>
    <dbReference type="NCBI Taxonomy" id="2842200"/>
    <lineage>
        <taxon>Bacteria</taxon>
        <taxon>Pseudomonadati</taxon>
        <taxon>Bacteroidota</taxon>
        <taxon>Flavobacteriia</taxon>
        <taxon>Flavobacteriales</taxon>
        <taxon>Flavobacteriaceae</taxon>
        <taxon>Sinomicrobium</taxon>
    </lineage>
</organism>
<evidence type="ECO:0000256" key="1">
    <source>
        <dbReference type="SAM" id="SignalP"/>
    </source>
</evidence>
<dbReference type="EMBL" id="JACVDC010000040">
    <property type="protein sequence ID" value="MBC9796926.1"/>
    <property type="molecule type" value="Genomic_DNA"/>
</dbReference>
<reference evidence="2 3" key="1">
    <citation type="submission" date="2020-09" db="EMBL/GenBank/DDBJ databases">
        <title>Sinomicrobium weinanense sp. nov., a halophilic bacteria isolated from saline-alkali soil.</title>
        <authorList>
            <person name="Wu P."/>
            <person name="Ren H."/>
            <person name="Mei Y."/>
            <person name="Liang Y."/>
            <person name="Chen Z."/>
        </authorList>
    </citation>
    <scope>NUCLEOTIDE SEQUENCE [LARGE SCALE GENOMIC DNA]</scope>
    <source>
        <strain evidence="2 3">FJxs</strain>
    </source>
</reference>
<name>A0A926JTJ1_9FLAO</name>
<keyword evidence="1" id="KW-0732">Signal</keyword>
<dbReference type="AlphaFoldDB" id="A0A926JTJ1"/>
<keyword evidence="3" id="KW-1185">Reference proteome</keyword>
<accession>A0A926JTJ1</accession>
<gene>
    <name evidence="2" type="ORF">IBL28_13175</name>
</gene>
<feature type="signal peptide" evidence="1">
    <location>
        <begin position="1"/>
        <end position="20"/>
    </location>
</feature>
<evidence type="ECO:0000313" key="3">
    <source>
        <dbReference type="Proteomes" id="UP000653730"/>
    </source>
</evidence>
<comment type="caution">
    <text evidence="2">The sequence shown here is derived from an EMBL/GenBank/DDBJ whole genome shotgun (WGS) entry which is preliminary data.</text>
</comment>
<sequence>MRTAINILVGIMMMSAFSQCANSRKAISQKPDGLELGEVVSEAWTMESSPESGTNLFIPVTSANGIFLDSVFYKGRRTALEKVQRGSYLVYIGRFMDSSKPDIVMHADPRKEAGNRPPEIRKPIPFELAEDEAVVSFKEGDVVKYFKIPHVKEGKPVVNPRKE</sequence>
<evidence type="ECO:0000313" key="2">
    <source>
        <dbReference type="EMBL" id="MBC9796926.1"/>
    </source>
</evidence>
<protein>
    <submittedName>
        <fullName evidence="2">Uncharacterized protein</fullName>
    </submittedName>
</protein>
<feature type="chain" id="PRO_5037036553" evidence="1">
    <location>
        <begin position="21"/>
        <end position="163"/>
    </location>
</feature>
<proteinExistence type="predicted"/>
<dbReference type="Proteomes" id="UP000653730">
    <property type="component" value="Unassembled WGS sequence"/>
</dbReference>
<dbReference type="RefSeq" id="WP_187966062.1">
    <property type="nucleotide sequence ID" value="NZ_JACVDC010000040.1"/>
</dbReference>